<gene>
    <name evidence="2" type="ORF">A2227_00335</name>
</gene>
<evidence type="ECO:0000313" key="2">
    <source>
        <dbReference type="EMBL" id="OGF25645.1"/>
    </source>
</evidence>
<dbReference type="PANTHER" id="PTHR43736:SF1">
    <property type="entry name" value="DIHYDRONEOPTERIN TRIPHOSPHATE DIPHOSPHATASE"/>
    <property type="match status" value="1"/>
</dbReference>
<dbReference type="AlphaFoldDB" id="A0A1F5SG28"/>
<organism evidence="2 3">
    <name type="scientific">Candidatus Falkowbacteria bacterium RIFOXYA2_FULL_47_19</name>
    <dbReference type="NCBI Taxonomy" id="1797994"/>
    <lineage>
        <taxon>Bacteria</taxon>
        <taxon>Candidatus Falkowiibacteriota</taxon>
    </lineage>
</organism>
<dbReference type="EMBL" id="MFGB01000020">
    <property type="protein sequence ID" value="OGF25645.1"/>
    <property type="molecule type" value="Genomic_DNA"/>
</dbReference>
<feature type="domain" description="Nudix hydrolase" evidence="1">
    <location>
        <begin position="1"/>
        <end position="135"/>
    </location>
</feature>
<name>A0A1F5SG28_9BACT</name>
<dbReference type="STRING" id="1797994.A2227_00335"/>
<reference evidence="2 3" key="1">
    <citation type="journal article" date="2016" name="Nat. Commun.">
        <title>Thousands of microbial genomes shed light on interconnected biogeochemical processes in an aquifer system.</title>
        <authorList>
            <person name="Anantharaman K."/>
            <person name="Brown C.T."/>
            <person name="Hug L.A."/>
            <person name="Sharon I."/>
            <person name="Castelle C.J."/>
            <person name="Probst A.J."/>
            <person name="Thomas B.C."/>
            <person name="Singh A."/>
            <person name="Wilkins M.J."/>
            <person name="Karaoz U."/>
            <person name="Brodie E.L."/>
            <person name="Williams K.H."/>
            <person name="Hubbard S.S."/>
            <person name="Banfield J.F."/>
        </authorList>
    </citation>
    <scope>NUCLEOTIDE SEQUENCE [LARGE SCALE GENOMIC DNA]</scope>
</reference>
<protein>
    <recommendedName>
        <fullName evidence="1">Nudix hydrolase domain-containing protein</fullName>
    </recommendedName>
</protein>
<dbReference type="InterPro" id="IPR000086">
    <property type="entry name" value="NUDIX_hydrolase_dom"/>
</dbReference>
<dbReference type="InterPro" id="IPR015797">
    <property type="entry name" value="NUDIX_hydrolase-like_dom_sf"/>
</dbReference>
<dbReference type="PANTHER" id="PTHR43736">
    <property type="entry name" value="ADP-RIBOSE PYROPHOSPHATASE"/>
    <property type="match status" value="1"/>
</dbReference>
<sequence length="136" mass="15147">MILTVDAAIIVGGRSLLLLRRSKYPFAGKLVFPGGHAEDKDGNTRTAASRELFEETGIEIPPERWGLLTVLDGRGRDPRYGFSVSVVYRADIDDPLILGKIRPSDEASEILLVPIDELREEDLGFDHFDAIKKIKK</sequence>
<dbReference type="Pfam" id="PF00293">
    <property type="entry name" value="NUDIX"/>
    <property type="match status" value="1"/>
</dbReference>
<comment type="caution">
    <text evidence="2">The sequence shown here is derived from an EMBL/GenBank/DDBJ whole genome shotgun (WGS) entry which is preliminary data.</text>
</comment>
<dbReference type="Proteomes" id="UP000178367">
    <property type="component" value="Unassembled WGS sequence"/>
</dbReference>
<evidence type="ECO:0000259" key="1">
    <source>
        <dbReference type="PROSITE" id="PS51462"/>
    </source>
</evidence>
<dbReference type="Gene3D" id="3.90.79.10">
    <property type="entry name" value="Nucleoside Triphosphate Pyrophosphohydrolase"/>
    <property type="match status" value="1"/>
</dbReference>
<dbReference type="PROSITE" id="PS51462">
    <property type="entry name" value="NUDIX"/>
    <property type="match status" value="1"/>
</dbReference>
<dbReference type="SUPFAM" id="SSF55811">
    <property type="entry name" value="Nudix"/>
    <property type="match status" value="1"/>
</dbReference>
<proteinExistence type="predicted"/>
<dbReference type="CDD" id="cd18873">
    <property type="entry name" value="NUDIX_NadM_like"/>
    <property type="match status" value="1"/>
</dbReference>
<accession>A0A1F5SG28</accession>
<evidence type="ECO:0000313" key="3">
    <source>
        <dbReference type="Proteomes" id="UP000178367"/>
    </source>
</evidence>